<accession>A0AAE3E7R7</accession>
<dbReference type="Pfam" id="PF02645">
    <property type="entry name" value="DegV"/>
    <property type="match status" value="1"/>
</dbReference>
<dbReference type="InterPro" id="IPR050270">
    <property type="entry name" value="DegV_domain_contain"/>
</dbReference>
<gene>
    <name evidence="2" type="ORF">LKD81_00395</name>
</gene>
<dbReference type="PANTHER" id="PTHR33434:SF2">
    <property type="entry name" value="FATTY ACID-BINDING PROTEIN TM_1468"/>
    <property type="match status" value="1"/>
</dbReference>
<dbReference type="NCBIfam" id="TIGR00762">
    <property type="entry name" value="DegV"/>
    <property type="match status" value="1"/>
</dbReference>
<dbReference type="InterPro" id="IPR043168">
    <property type="entry name" value="DegV_C"/>
</dbReference>
<dbReference type="InterPro" id="IPR003797">
    <property type="entry name" value="DegV"/>
</dbReference>
<dbReference type="Proteomes" id="UP001198182">
    <property type="component" value="Unassembled WGS sequence"/>
</dbReference>
<dbReference type="SUPFAM" id="SSF82549">
    <property type="entry name" value="DAK1/DegV-like"/>
    <property type="match status" value="1"/>
</dbReference>
<dbReference type="PROSITE" id="PS51482">
    <property type="entry name" value="DEGV"/>
    <property type="match status" value="1"/>
</dbReference>
<proteinExistence type="predicted"/>
<dbReference type="EMBL" id="JAJEQR010000001">
    <property type="protein sequence ID" value="MCC2229458.1"/>
    <property type="molecule type" value="Genomic_DNA"/>
</dbReference>
<keyword evidence="1" id="KW-0446">Lipid-binding</keyword>
<evidence type="ECO:0000313" key="2">
    <source>
        <dbReference type="EMBL" id="MCC2229458.1"/>
    </source>
</evidence>
<sequence length="279" mass="30872">MVYKIIADSCCDLTDKYRKDPHFQIIPLTLQVGSHSFIDDETFDQKEYIRLVAESPECARTACPSPEAYMKAFEGEADMVFIVTLSQHLSGSYNSAVLGKTLYEEEHGTEKKIHVFSSDSACCGESLIAFKIQELAEAGASFEQIVARVNEFRDHMQTYFVLEDLDTLKKNGRLTGLAAILASALNIKPIMAGDHGVIVKVDQCRGIQKALKQMVEHFMAGCRNPESRTLGITHVNCPERAEQVKKMFLSQARFKNVYVVDAAGVSTTYANNGGIVVCA</sequence>
<comment type="caution">
    <text evidence="2">The sequence shown here is derived from an EMBL/GenBank/DDBJ whole genome shotgun (WGS) entry which is preliminary data.</text>
</comment>
<evidence type="ECO:0000313" key="3">
    <source>
        <dbReference type="Proteomes" id="UP001198182"/>
    </source>
</evidence>
<keyword evidence="3" id="KW-1185">Reference proteome</keyword>
<dbReference type="Gene3D" id="2.20.28.50">
    <property type="entry name" value="degv family protein"/>
    <property type="match status" value="1"/>
</dbReference>
<dbReference type="Gene3D" id="3.30.1180.10">
    <property type="match status" value="1"/>
</dbReference>
<dbReference type="RefSeq" id="WP_308452296.1">
    <property type="nucleotide sequence ID" value="NZ_JAJEQR010000001.1"/>
</dbReference>
<dbReference type="GO" id="GO:0008289">
    <property type="term" value="F:lipid binding"/>
    <property type="evidence" value="ECO:0007669"/>
    <property type="project" value="UniProtKB-KW"/>
</dbReference>
<reference evidence="2" key="1">
    <citation type="submission" date="2021-10" db="EMBL/GenBank/DDBJ databases">
        <title>Anaerobic single-cell dispensing facilitates the cultivation of human gut bacteria.</title>
        <authorList>
            <person name="Afrizal A."/>
        </authorList>
    </citation>
    <scope>NUCLEOTIDE SEQUENCE</scope>
    <source>
        <strain evidence="2">CLA-AA-H215</strain>
    </source>
</reference>
<protein>
    <submittedName>
        <fullName evidence="2">DegV family protein</fullName>
    </submittedName>
</protein>
<dbReference type="Gene3D" id="3.40.50.10440">
    <property type="entry name" value="Dihydroxyacetone kinase, domain 1"/>
    <property type="match status" value="1"/>
</dbReference>
<dbReference type="AlphaFoldDB" id="A0AAE3E7R7"/>
<evidence type="ECO:0000256" key="1">
    <source>
        <dbReference type="ARBA" id="ARBA00023121"/>
    </source>
</evidence>
<organism evidence="2 3">
    <name type="scientific">Hominifimenecus microfluidus</name>
    <dbReference type="NCBI Taxonomy" id="2885348"/>
    <lineage>
        <taxon>Bacteria</taxon>
        <taxon>Bacillati</taxon>
        <taxon>Bacillota</taxon>
        <taxon>Clostridia</taxon>
        <taxon>Lachnospirales</taxon>
        <taxon>Lachnospiraceae</taxon>
        <taxon>Hominifimenecus</taxon>
    </lineage>
</organism>
<name>A0AAE3E7R7_9FIRM</name>
<dbReference type="PANTHER" id="PTHR33434">
    <property type="entry name" value="DEGV DOMAIN-CONTAINING PROTEIN DR_1986-RELATED"/>
    <property type="match status" value="1"/>
</dbReference>